<dbReference type="SMART" id="SM01059">
    <property type="entry name" value="CAT"/>
    <property type="match status" value="1"/>
</dbReference>
<dbReference type="Gene3D" id="3.30.559.10">
    <property type="entry name" value="Chloramphenicol acetyltransferase-like domain"/>
    <property type="match status" value="1"/>
</dbReference>
<name>Q9WWQ2_ALTSP</name>
<dbReference type="PANTHER" id="PTHR38474">
    <property type="entry name" value="SLR0299 PROTEIN"/>
    <property type="match status" value="1"/>
</dbReference>
<dbReference type="PIRSF" id="PIRSF000440">
    <property type="entry name" value="CAT"/>
    <property type="match status" value="1"/>
</dbReference>
<protein>
    <submittedName>
        <fullName evidence="2">Orf1, orf2, orf3, mstI, orf5, orf6, orf7 genes, partial and</fullName>
    </submittedName>
</protein>
<dbReference type="AlphaFoldDB" id="Q9WWQ2"/>
<dbReference type="GO" id="GO:0008811">
    <property type="term" value="F:chloramphenicol O-acetyltransferase activity"/>
    <property type="evidence" value="ECO:0007669"/>
    <property type="project" value="InterPro"/>
</dbReference>
<dbReference type="InterPro" id="IPR001707">
    <property type="entry name" value="Cmp_AcTrfase"/>
</dbReference>
<dbReference type="InterPro" id="IPR023213">
    <property type="entry name" value="CAT-like_dom_sf"/>
</dbReference>
<dbReference type="PANTHER" id="PTHR38474:SF1">
    <property type="entry name" value="SLR0299 PROTEIN"/>
    <property type="match status" value="1"/>
</dbReference>
<evidence type="ECO:0000256" key="1">
    <source>
        <dbReference type="PIRSR" id="PIRSR000440-1"/>
    </source>
</evidence>
<proteinExistence type="predicted"/>
<organism evidence="2">
    <name type="scientific">Alteromonas sp. (strain B-10-31)</name>
    <dbReference type="NCBI Taxonomy" id="29456"/>
    <lineage>
        <taxon>Bacteria</taxon>
        <taxon>Pseudomonadati</taxon>
        <taxon>Pseudomonadota</taxon>
        <taxon>Gammaproteobacteria</taxon>
        <taxon>Alteromonadales</taxon>
        <taxon>Alteromonadaceae</taxon>
        <taxon>Alteromonas/Salinimonas group</taxon>
        <taxon>Alteromonas</taxon>
    </lineage>
</organism>
<accession>Q9WWQ2</accession>
<reference evidence="2" key="1">
    <citation type="submission" date="1998-02" db="EMBL/GenBank/DDBJ databases">
        <title>Cloning and nucleotide sequence of the gene encoding a serine proteinase inhibitor named marinostatin from a marine bacterium, Alteromonas sp. strain B-10-31.</title>
        <authorList>
            <person name="Miyamoto K."/>
            <person name="Tsujibo H."/>
            <person name="Hikita Y."/>
            <person name="Tanaka K."/>
            <person name="Miyamoto S."/>
            <person name="Hishimoto M."/>
            <person name="Imada C."/>
            <person name="Kamei K."/>
            <person name="Hara S."/>
            <person name="Inamori Y."/>
        </authorList>
    </citation>
    <scope>NUCLEOTIDE SEQUENCE</scope>
    <source>
        <strain evidence="2">B-10-31</strain>
    </source>
</reference>
<evidence type="ECO:0000313" key="2">
    <source>
        <dbReference type="EMBL" id="BAA81786.1"/>
    </source>
</evidence>
<sequence>MILSAHYYPHKTGGIHLQLQEVLEKYQGEKLDLQKLSQYEQWALPFFHQENMVANPYLSITLDVNLTTARQVYEQDFQEVPGASFQAYIVWQLMKALHQEWTFSTRKIGNDWYVFKNLPVYFPIAIGGDARFKDALIENVVQMEWPEFVMQYRKTITEPADLTGTMDPLIWSISSFIGNLPDLDFSAFQIHRAKKLSGRPYFYFGKRKWVNEEYTAPLSVNMDHANADPFVLSELLQTFQSYLNGKT</sequence>
<dbReference type="SUPFAM" id="SSF52777">
    <property type="entry name" value="CoA-dependent acyltransferases"/>
    <property type="match status" value="1"/>
</dbReference>
<feature type="active site" description="Proton acceptor" evidence="1">
    <location>
        <position position="224"/>
    </location>
</feature>
<dbReference type="EMBL" id="AB011418">
    <property type="protein sequence ID" value="BAA81786.1"/>
    <property type="molecule type" value="Genomic_DNA"/>
</dbReference>